<evidence type="ECO:0000313" key="1">
    <source>
        <dbReference type="EMBL" id="KAJ6322664.1"/>
    </source>
</evidence>
<proteinExistence type="predicted"/>
<reference evidence="1" key="1">
    <citation type="submission" date="2022-10" db="EMBL/GenBank/DDBJ databases">
        <authorList>
            <person name="Hyden B.L."/>
            <person name="Feng K."/>
            <person name="Yates T."/>
            <person name="Jawdy S."/>
            <person name="Smart L.B."/>
            <person name="Muchero W."/>
        </authorList>
    </citation>
    <scope>NUCLEOTIDE SEQUENCE</scope>
    <source>
        <tissue evidence="1">Shoot tip</tissue>
    </source>
</reference>
<sequence length="69" mass="7702">MHAEPTFAVPYYTIHTMMFMIDVLTLDATNFIAAASLALNGSFCVATGYPVDIIHVEDPFSLLRCYRTL</sequence>
<organism evidence="1 2">
    <name type="scientific">Salix suchowensis</name>
    <dbReference type="NCBI Taxonomy" id="1278906"/>
    <lineage>
        <taxon>Eukaryota</taxon>
        <taxon>Viridiplantae</taxon>
        <taxon>Streptophyta</taxon>
        <taxon>Embryophyta</taxon>
        <taxon>Tracheophyta</taxon>
        <taxon>Spermatophyta</taxon>
        <taxon>Magnoliopsida</taxon>
        <taxon>eudicotyledons</taxon>
        <taxon>Gunneridae</taxon>
        <taxon>Pentapetalae</taxon>
        <taxon>rosids</taxon>
        <taxon>fabids</taxon>
        <taxon>Malpighiales</taxon>
        <taxon>Salicaceae</taxon>
        <taxon>Saliceae</taxon>
        <taxon>Salix</taxon>
    </lineage>
</organism>
<protein>
    <submittedName>
        <fullName evidence="1">Uncharacterized protein</fullName>
    </submittedName>
</protein>
<comment type="caution">
    <text evidence="1">The sequence shown here is derived from an EMBL/GenBank/DDBJ whole genome shotgun (WGS) entry which is preliminary data.</text>
</comment>
<accession>A0ABQ9A4G7</accession>
<name>A0ABQ9A4G7_9ROSI</name>
<dbReference type="Proteomes" id="UP001141253">
    <property type="component" value="Chromosome 8"/>
</dbReference>
<gene>
    <name evidence="1" type="ORF">OIU77_012495</name>
</gene>
<evidence type="ECO:0000313" key="2">
    <source>
        <dbReference type="Proteomes" id="UP001141253"/>
    </source>
</evidence>
<keyword evidence="2" id="KW-1185">Reference proteome</keyword>
<reference evidence="1" key="2">
    <citation type="journal article" date="2023" name="Int. J. Mol. Sci.">
        <title>De Novo Assembly and Annotation of 11 Diverse Shrub Willow (Salix) Genomes Reveals Novel Gene Organization in Sex-Linked Regions.</title>
        <authorList>
            <person name="Hyden B."/>
            <person name="Feng K."/>
            <person name="Yates T.B."/>
            <person name="Jawdy S."/>
            <person name="Cereghino C."/>
            <person name="Smart L.B."/>
            <person name="Muchero W."/>
        </authorList>
    </citation>
    <scope>NUCLEOTIDE SEQUENCE</scope>
    <source>
        <tissue evidence="1">Shoot tip</tissue>
    </source>
</reference>
<dbReference type="EMBL" id="JAPFFI010000023">
    <property type="protein sequence ID" value="KAJ6322664.1"/>
    <property type="molecule type" value="Genomic_DNA"/>
</dbReference>